<dbReference type="Proteomes" id="UP000045285">
    <property type="component" value="Unassembled WGS sequence"/>
</dbReference>
<evidence type="ECO:0000256" key="3">
    <source>
        <dbReference type="ARBA" id="ARBA00022475"/>
    </source>
</evidence>
<keyword evidence="6 7" id="KW-0472">Membrane</keyword>
<feature type="transmembrane region" description="Helical" evidence="7">
    <location>
        <begin position="12"/>
        <end position="40"/>
    </location>
</feature>
<evidence type="ECO:0000256" key="7">
    <source>
        <dbReference type="RuleBase" id="RU362072"/>
    </source>
</evidence>
<dbReference type="PRINTS" id="PR00953">
    <property type="entry name" value="TYPE3IMRPROT"/>
</dbReference>
<keyword evidence="9" id="KW-1185">Reference proteome</keyword>
<dbReference type="Pfam" id="PF01311">
    <property type="entry name" value="Bac_export_1"/>
    <property type="match status" value="1"/>
</dbReference>
<reference evidence="9" key="1">
    <citation type="submission" date="2014-08" db="EMBL/GenBank/DDBJ databases">
        <authorList>
            <person name="Moulin L."/>
        </authorList>
    </citation>
    <scope>NUCLEOTIDE SEQUENCE [LARGE SCALE GENOMIC DNA]</scope>
</reference>
<keyword evidence="5 7" id="KW-1133">Transmembrane helix</keyword>
<accession>A0A090DKD4</accession>
<feature type="transmembrane region" description="Helical" evidence="7">
    <location>
        <begin position="193"/>
        <end position="219"/>
    </location>
</feature>
<dbReference type="GO" id="GO:0006605">
    <property type="term" value="P:protein targeting"/>
    <property type="evidence" value="ECO:0007669"/>
    <property type="project" value="UniProtKB-UniRule"/>
</dbReference>
<evidence type="ECO:0000313" key="9">
    <source>
        <dbReference type="Proteomes" id="UP000045285"/>
    </source>
</evidence>
<comment type="subcellular location">
    <subcellularLocation>
        <location evidence="1 7">Cell membrane</location>
        <topology evidence="1 7">Multi-pass membrane protein</topology>
    </subcellularLocation>
</comment>
<dbReference type="EMBL" id="CCMZ01000007">
    <property type="protein sequence ID" value="CDX14338.1"/>
    <property type="molecule type" value="Genomic_DNA"/>
</dbReference>
<feature type="transmembrane region" description="Helical" evidence="7">
    <location>
        <begin position="47"/>
        <end position="65"/>
    </location>
</feature>
<organism evidence="8 9">
    <name type="scientific">Mesorhizobium plurifarium</name>
    <dbReference type="NCBI Taxonomy" id="69974"/>
    <lineage>
        <taxon>Bacteria</taxon>
        <taxon>Pseudomonadati</taxon>
        <taxon>Pseudomonadota</taxon>
        <taxon>Alphaproteobacteria</taxon>
        <taxon>Hyphomicrobiales</taxon>
        <taxon>Phyllobacteriaceae</taxon>
        <taxon>Mesorhizobium</taxon>
    </lineage>
</organism>
<dbReference type="InterPro" id="IPR006304">
    <property type="entry name" value="T3SS_SpaR/YscT"/>
</dbReference>
<name>A0A090DKD4_MESPL</name>
<comment type="similarity">
    <text evidence="2 7">Belongs to the FliR/MopE/SpaR family.</text>
</comment>
<dbReference type="GO" id="GO:0005886">
    <property type="term" value="C:plasma membrane"/>
    <property type="evidence" value="ECO:0007669"/>
    <property type="project" value="UniProtKB-SubCell"/>
</dbReference>
<dbReference type="AlphaFoldDB" id="A0A090DKD4"/>
<keyword evidence="4 7" id="KW-0812">Transmembrane</keyword>
<proteinExistence type="inferred from homology"/>
<evidence type="ECO:0000256" key="4">
    <source>
        <dbReference type="ARBA" id="ARBA00022692"/>
    </source>
</evidence>
<sequence length="273" mass="28919">MSGSSPADAQMIIHAAIELIIAAGLAAARPVGIMLVLPVFTRSQLGGLIRTCLAVAFGLPCLAPIRDGLQLLDADTRFIQVTLLGLKEIFVGLLLGIPLGIPIWSLQAAGELVDTQRGITSQVGPVDAATNTQASAMGLFLGITAITIFVASDGLQIMISALYGSYSIWPVYQFHPALTSQGAMELIALLDRIMVTSLLVAGPVVAFLLLVDISVMILARFAPQLKSNRLSPTIKNIGFPIIMVTYTAYLIDAMASDLAQANRGLEAFEKMLK</sequence>
<evidence type="ECO:0000256" key="1">
    <source>
        <dbReference type="ARBA" id="ARBA00004651"/>
    </source>
</evidence>
<dbReference type="PANTHER" id="PTHR30065">
    <property type="entry name" value="FLAGELLAR BIOSYNTHETIC PROTEIN FLIR"/>
    <property type="match status" value="1"/>
</dbReference>
<feature type="transmembrane region" description="Helical" evidence="7">
    <location>
        <begin position="77"/>
        <end position="97"/>
    </location>
</feature>
<evidence type="ECO:0000256" key="6">
    <source>
        <dbReference type="ARBA" id="ARBA00023136"/>
    </source>
</evidence>
<dbReference type="NCBIfam" id="TIGR01401">
    <property type="entry name" value="fliR_like_III"/>
    <property type="match status" value="1"/>
</dbReference>
<feature type="transmembrane region" description="Helical" evidence="7">
    <location>
        <begin position="139"/>
        <end position="163"/>
    </location>
</feature>
<dbReference type="InterPro" id="IPR002010">
    <property type="entry name" value="T3SS_IM_R"/>
</dbReference>
<evidence type="ECO:0000256" key="2">
    <source>
        <dbReference type="ARBA" id="ARBA00009772"/>
    </source>
</evidence>
<protein>
    <submittedName>
        <fullName evidence="8">Putative translocation protein y4yN</fullName>
    </submittedName>
</protein>
<keyword evidence="3 7" id="KW-1003">Cell membrane</keyword>
<dbReference type="PANTHER" id="PTHR30065:SF1">
    <property type="entry name" value="SURFACE PRESENTATION OF ANTIGENS PROTEIN SPAR"/>
    <property type="match status" value="1"/>
</dbReference>
<evidence type="ECO:0000256" key="5">
    <source>
        <dbReference type="ARBA" id="ARBA00022989"/>
    </source>
</evidence>
<dbReference type="STRING" id="69974.MPLDJ20_20099"/>
<gene>
    <name evidence="8" type="ORF">MPL3356_150315</name>
</gene>
<evidence type="ECO:0000313" key="8">
    <source>
        <dbReference type="EMBL" id="CDX14338.1"/>
    </source>
</evidence>